<organism evidence="2 3">
    <name type="scientific">Pseudaquabacterium rugosum</name>
    <dbReference type="NCBI Taxonomy" id="2984194"/>
    <lineage>
        <taxon>Bacteria</taxon>
        <taxon>Pseudomonadati</taxon>
        <taxon>Pseudomonadota</taxon>
        <taxon>Betaproteobacteria</taxon>
        <taxon>Burkholderiales</taxon>
        <taxon>Sphaerotilaceae</taxon>
        <taxon>Pseudaquabacterium</taxon>
    </lineage>
</organism>
<dbReference type="InterPro" id="IPR014718">
    <property type="entry name" value="GH-type_carb-bd"/>
</dbReference>
<name>A0ABU9BD12_9BURK</name>
<evidence type="ECO:0008006" key="4">
    <source>
        <dbReference type="Google" id="ProtNLM"/>
    </source>
</evidence>
<gene>
    <name evidence="2" type="ORF">AACH11_16455</name>
</gene>
<dbReference type="Proteomes" id="UP001368500">
    <property type="component" value="Unassembled WGS sequence"/>
</dbReference>
<dbReference type="InterPro" id="IPR011013">
    <property type="entry name" value="Gal_mutarotase_sf_dom"/>
</dbReference>
<keyword evidence="3" id="KW-1185">Reference proteome</keyword>
<evidence type="ECO:0000313" key="3">
    <source>
        <dbReference type="Proteomes" id="UP001368500"/>
    </source>
</evidence>
<dbReference type="RefSeq" id="WP_341375340.1">
    <property type="nucleotide sequence ID" value="NZ_JBBUTF010000015.1"/>
</dbReference>
<accession>A0ABU9BD12</accession>
<comment type="caution">
    <text evidence="2">The sequence shown here is derived from an EMBL/GenBank/DDBJ whole genome shotgun (WGS) entry which is preliminary data.</text>
</comment>
<dbReference type="EMBL" id="JBBUTF010000015">
    <property type="protein sequence ID" value="MEK8027556.1"/>
    <property type="molecule type" value="Genomic_DNA"/>
</dbReference>
<evidence type="ECO:0000313" key="2">
    <source>
        <dbReference type="EMBL" id="MEK8027556.1"/>
    </source>
</evidence>
<evidence type="ECO:0000256" key="1">
    <source>
        <dbReference type="SAM" id="MobiDB-lite"/>
    </source>
</evidence>
<dbReference type="SUPFAM" id="SSF74650">
    <property type="entry name" value="Galactose mutarotase-like"/>
    <property type="match status" value="1"/>
</dbReference>
<feature type="region of interest" description="Disordered" evidence="1">
    <location>
        <begin position="1"/>
        <end position="20"/>
    </location>
</feature>
<proteinExistence type="predicted"/>
<protein>
    <recommendedName>
        <fullName evidence="4">Aldose 1-epimerase</fullName>
    </recommendedName>
</protein>
<dbReference type="Gene3D" id="2.70.98.10">
    <property type="match status" value="1"/>
</dbReference>
<sequence length="381" mass="40009">MTATTGPKAAAVTTAATADPAARVPTLATAAGSGSGPDTADGWRLSWPHGELAVQALGAMLGPVTLRLDGGRTVQPMYRAPWHGADDPALAGAPLLRHLNGDWLCLPFGPSGPHPGLPAGWTPRPEAPEEAGQDHGWIANQRWSLIAREPHALVLALDLPPAHALARVERRIAVDPDAPRVTVTHTLHPRRDAVLPAALHPTFAVPPGGLEIVPGPHAAAHAYPLDPAGADSGRPPALQPGARAARMADLPTPDGQPHALMRLPAAAPAEALLQLQDCRPPLTLRWHGDGSPAERPVRLQLDWDADRLPDLLIWISQGGRRAAPWNGRNQALGIEPCASCFDLSRVAEPPAGHPLAHRRGLPLRAGEPLTLGWSLSAHPDG</sequence>
<reference evidence="2 3" key="1">
    <citation type="submission" date="2024-04" db="EMBL/GenBank/DDBJ databases">
        <title>Novel species of the genus Ideonella isolated from streams.</title>
        <authorList>
            <person name="Lu H."/>
        </authorList>
    </citation>
    <scope>NUCLEOTIDE SEQUENCE [LARGE SCALE GENOMIC DNA]</scope>
    <source>
        <strain evidence="2 3">BYS139W</strain>
    </source>
</reference>